<organism evidence="16 17">
    <name type="scientific">Aquimarina muelleri</name>
    <dbReference type="NCBI Taxonomy" id="279356"/>
    <lineage>
        <taxon>Bacteria</taxon>
        <taxon>Pseudomonadati</taxon>
        <taxon>Bacteroidota</taxon>
        <taxon>Flavobacteriia</taxon>
        <taxon>Flavobacteriales</taxon>
        <taxon>Flavobacteriaceae</taxon>
        <taxon>Aquimarina</taxon>
    </lineage>
</organism>
<reference evidence="16 17" key="1">
    <citation type="journal article" date="2014" name="Int. J. Syst. Evol. Microbiol.">
        <title>Complete genome sequence of Corynebacterium casei LMG S-19264T (=DSM 44701T), isolated from a smear-ripened cheese.</title>
        <authorList>
            <consortium name="US DOE Joint Genome Institute (JGI-PGF)"/>
            <person name="Walter F."/>
            <person name="Albersmeier A."/>
            <person name="Kalinowski J."/>
            <person name="Ruckert C."/>
        </authorList>
    </citation>
    <scope>NUCLEOTIDE SEQUENCE [LARGE SCALE GENOMIC DNA]</scope>
    <source>
        <strain evidence="16 17">KCTC 12285</strain>
    </source>
</reference>
<accession>A0A918JTI4</accession>
<name>A0A918JTI4_9FLAO</name>
<dbReference type="GO" id="GO:0008270">
    <property type="term" value="F:zinc ion binding"/>
    <property type="evidence" value="ECO:0007669"/>
    <property type="project" value="InterPro"/>
</dbReference>
<gene>
    <name evidence="16" type="ORF">GCM10007384_11910</name>
</gene>
<evidence type="ECO:0000256" key="2">
    <source>
        <dbReference type="ARBA" id="ARBA00005988"/>
    </source>
</evidence>
<proteinExistence type="inferred from homology"/>
<feature type="compositionally biased region" description="Low complexity" evidence="13">
    <location>
        <begin position="260"/>
        <end position="269"/>
    </location>
</feature>
<evidence type="ECO:0000313" key="17">
    <source>
        <dbReference type="Proteomes" id="UP000601108"/>
    </source>
</evidence>
<dbReference type="Gene3D" id="2.60.40.10">
    <property type="entry name" value="Immunoglobulins"/>
    <property type="match status" value="2"/>
</dbReference>
<dbReference type="GO" id="GO:0004181">
    <property type="term" value="F:metallocarboxypeptidase activity"/>
    <property type="evidence" value="ECO:0007669"/>
    <property type="project" value="InterPro"/>
</dbReference>
<dbReference type="PANTHER" id="PTHR11705:SF143">
    <property type="entry name" value="SLL0236 PROTEIN"/>
    <property type="match status" value="1"/>
</dbReference>
<sequence length="990" mass="108110">MCSIFKTQAQEKYYRVVFETNKKQLESLQKKGLDVDHFHFENEKVTAEISNSDLKLLKENDVRYKILIRNLSKRIPKINKRIDKSNARKAAKSNAQKVPSPTNFSLGSMGGFHKHDEAIAALDKMRQLYPQLITVKSSIGTTVQGRSIYMVKISDNADTDENEDEMLFTSIHHAREPIGLSQNLFYMWYLLENYNSNPEIKTLVDNTELYFIPIVNPDGYIYNQQTNPNGGGYWRKNRRNNGGSYGIDLNRNYGYQWAAPGGSSSSPSSDQYHGPSKFSEPETQAMRDFTNQHNFVAALNYHSFSNLLIHPWGYKANTFTPDQSTFVKLCTYMTEENAYTYGTPNQTVGYTAGGSSDDWMYGEQSSKPKVFAMTPEVGSSSDGFWPASSRIIPLCNEVFPFNLKIMRMATKYAKVTPSNVNQTITTTTGSVAYSIKRFSLNQANWTVSLSSNSTHIASLGQPKQYNNITFLGAENGSINFELKTTTPSGTQIPVTITINNGSWEYTTNVTITYNGGSTNCTATVPGSVTTSNVTTTTASINWDAVSNATYDVRYRQTGTASWITSAENGTSKVITGLTASTNYEVQVRSKCADGTTSSYSASTSFTTTNGNPNPTNYCASNGKSTADEYISNVKLRTINKTSAAATGGYSDFTAESTELSKGSNNTITITPTWSGTVYNEGYSVWIDYNQDGDFTDAGEQVWTKSASKTTPVNGSFTVPATAKDGNTRMRVSMKYNGIPTSCESFSYGEVEDYTIVITGAGGGSDTEAPTAPTGLTASNIAQTTVTLSWNAATDNVGITEYDVYQGNTITTSVSGTTANITGLTANTTYQFSIKAKDAAGNISVSSTVVDVTTANNSDPCAGISPYNSSTNYQLGDRVTYQGNLYERTTTGWTNLGPCGAFARSTPLTLAKDALEFYPNPVVGDFITVTVNNNLWKSGTILILDVNGNIVQEIKLKNQATQLDTSNFASGAYFIALFNGSKSYSKQMIIK</sequence>
<dbReference type="Pfam" id="PF00246">
    <property type="entry name" value="Peptidase_M14"/>
    <property type="match status" value="1"/>
</dbReference>
<dbReference type="SUPFAM" id="SSF53187">
    <property type="entry name" value="Zn-dependent exopeptidases"/>
    <property type="match status" value="1"/>
</dbReference>
<comment type="caution">
    <text evidence="16">The sequence shown here is derived from an EMBL/GenBank/DDBJ whole genome shotgun (WGS) entry which is preliminary data.</text>
</comment>
<keyword evidence="5" id="KW-0479">Metal-binding</keyword>
<evidence type="ECO:0000256" key="13">
    <source>
        <dbReference type="SAM" id="MobiDB-lite"/>
    </source>
</evidence>
<keyword evidence="3" id="KW-0121">Carboxypeptidase</keyword>
<dbReference type="InterPro" id="IPR013783">
    <property type="entry name" value="Ig-like_fold"/>
</dbReference>
<comment type="catalytic activity">
    <reaction evidence="10">
        <text>Releases a C-terminal residue, which may be hydrophobic or positively charged.</text>
        <dbReference type="EC" id="3.4.17.18"/>
    </reaction>
</comment>
<dbReference type="PROSITE" id="PS52035">
    <property type="entry name" value="PEPTIDASE_M14"/>
    <property type="match status" value="1"/>
</dbReference>
<evidence type="ECO:0000256" key="1">
    <source>
        <dbReference type="ARBA" id="ARBA00001947"/>
    </source>
</evidence>
<dbReference type="InterPro" id="IPR045474">
    <property type="entry name" value="GEVED"/>
</dbReference>
<protein>
    <recommendedName>
        <fullName evidence="11">carboxypeptidase T</fullName>
        <ecNumber evidence="11">3.4.17.18</ecNumber>
    </recommendedName>
</protein>
<comment type="cofactor">
    <cofactor evidence="1">
        <name>Zn(2+)</name>
        <dbReference type="ChEBI" id="CHEBI:29105"/>
    </cofactor>
</comment>
<dbReference type="InterPro" id="IPR033810">
    <property type="entry name" value="Carboxypeptidase_T"/>
</dbReference>
<dbReference type="InterPro" id="IPR003961">
    <property type="entry name" value="FN3_dom"/>
</dbReference>
<evidence type="ECO:0000313" key="16">
    <source>
        <dbReference type="EMBL" id="GGX11826.1"/>
    </source>
</evidence>
<dbReference type="GO" id="GO:0006508">
    <property type="term" value="P:proteolysis"/>
    <property type="evidence" value="ECO:0007669"/>
    <property type="project" value="UniProtKB-KW"/>
</dbReference>
<dbReference type="AlphaFoldDB" id="A0A918JTI4"/>
<dbReference type="GO" id="GO:0005615">
    <property type="term" value="C:extracellular space"/>
    <property type="evidence" value="ECO:0007669"/>
    <property type="project" value="TreeGrafter"/>
</dbReference>
<evidence type="ECO:0000259" key="15">
    <source>
        <dbReference type="PROSITE" id="PS52035"/>
    </source>
</evidence>
<dbReference type="EMBL" id="BMWS01000006">
    <property type="protein sequence ID" value="GGX11826.1"/>
    <property type="molecule type" value="Genomic_DNA"/>
</dbReference>
<dbReference type="SMART" id="SM00060">
    <property type="entry name" value="FN3"/>
    <property type="match status" value="2"/>
</dbReference>
<keyword evidence="8" id="KW-0862">Zinc</keyword>
<evidence type="ECO:0000256" key="10">
    <source>
        <dbReference type="ARBA" id="ARBA00050859"/>
    </source>
</evidence>
<dbReference type="InterPro" id="IPR036116">
    <property type="entry name" value="FN3_sf"/>
</dbReference>
<evidence type="ECO:0000256" key="6">
    <source>
        <dbReference type="ARBA" id="ARBA00022729"/>
    </source>
</evidence>
<dbReference type="PANTHER" id="PTHR11705">
    <property type="entry name" value="PROTEASE FAMILY M14 CARBOXYPEPTIDASE A,B"/>
    <property type="match status" value="1"/>
</dbReference>
<feature type="domain" description="Fibronectin type-III" evidence="14">
    <location>
        <begin position="771"/>
        <end position="856"/>
    </location>
</feature>
<keyword evidence="7" id="KW-0378">Hydrolase</keyword>
<comment type="similarity">
    <text evidence="2 12">Belongs to the peptidase M14 family.</text>
</comment>
<dbReference type="SUPFAM" id="SSF49265">
    <property type="entry name" value="Fibronectin type III"/>
    <property type="match status" value="1"/>
</dbReference>
<feature type="domain" description="Fibronectin type-III" evidence="14">
    <location>
        <begin position="524"/>
        <end position="610"/>
    </location>
</feature>
<dbReference type="Pfam" id="PF18962">
    <property type="entry name" value="Por_Secre_tail"/>
    <property type="match status" value="1"/>
</dbReference>
<evidence type="ECO:0000256" key="3">
    <source>
        <dbReference type="ARBA" id="ARBA00022645"/>
    </source>
</evidence>
<dbReference type="PRINTS" id="PR00765">
    <property type="entry name" value="CRBOXYPTASEA"/>
</dbReference>
<evidence type="ECO:0000259" key="14">
    <source>
        <dbReference type="PROSITE" id="PS50853"/>
    </source>
</evidence>
<feature type="domain" description="Peptidase M14" evidence="15">
    <location>
        <begin position="111"/>
        <end position="409"/>
    </location>
</feature>
<keyword evidence="17" id="KW-1185">Reference proteome</keyword>
<evidence type="ECO:0000256" key="4">
    <source>
        <dbReference type="ARBA" id="ARBA00022670"/>
    </source>
</evidence>
<dbReference type="Proteomes" id="UP000601108">
    <property type="component" value="Unassembled WGS sequence"/>
</dbReference>
<dbReference type="Pfam" id="PF20009">
    <property type="entry name" value="GEVED"/>
    <property type="match status" value="1"/>
</dbReference>
<evidence type="ECO:0000256" key="7">
    <source>
        <dbReference type="ARBA" id="ARBA00022801"/>
    </source>
</evidence>
<dbReference type="Gene3D" id="3.40.630.10">
    <property type="entry name" value="Zn peptidases"/>
    <property type="match status" value="1"/>
</dbReference>
<evidence type="ECO:0000256" key="11">
    <source>
        <dbReference type="ARBA" id="ARBA00066554"/>
    </source>
</evidence>
<dbReference type="SMART" id="SM00631">
    <property type="entry name" value="Zn_pept"/>
    <property type="match status" value="1"/>
</dbReference>
<dbReference type="InterPro" id="IPR000834">
    <property type="entry name" value="Peptidase_M14"/>
</dbReference>
<evidence type="ECO:0000256" key="5">
    <source>
        <dbReference type="ARBA" id="ARBA00022723"/>
    </source>
</evidence>
<dbReference type="PROSITE" id="PS50853">
    <property type="entry name" value="FN3"/>
    <property type="match status" value="2"/>
</dbReference>
<dbReference type="NCBIfam" id="TIGR04183">
    <property type="entry name" value="Por_Secre_tail"/>
    <property type="match status" value="1"/>
</dbReference>
<keyword evidence="6" id="KW-0732">Signal</keyword>
<feature type="region of interest" description="Disordered" evidence="13">
    <location>
        <begin position="260"/>
        <end position="280"/>
    </location>
</feature>
<evidence type="ECO:0000256" key="12">
    <source>
        <dbReference type="PROSITE-ProRule" id="PRU01379"/>
    </source>
</evidence>
<dbReference type="InterPro" id="IPR026444">
    <property type="entry name" value="Secre_tail"/>
</dbReference>
<feature type="active site" description="Proton donor/acceptor" evidence="12">
    <location>
        <position position="376"/>
    </location>
</feature>
<dbReference type="Pfam" id="PF00041">
    <property type="entry name" value="fn3"/>
    <property type="match status" value="2"/>
</dbReference>
<dbReference type="FunFam" id="3.40.630.10:FF:000084">
    <property type="entry name" value="Carboxypeptidase B2"/>
    <property type="match status" value="1"/>
</dbReference>
<evidence type="ECO:0000256" key="8">
    <source>
        <dbReference type="ARBA" id="ARBA00022833"/>
    </source>
</evidence>
<dbReference type="EC" id="3.4.17.18" evidence="11"/>
<dbReference type="CDD" id="cd00063">
    <property type="entry name" value="FN3"/>
    <property type="match status" value="2"/>
</dbReference>
<keyword evidence="9" id="KW-0482">Metalloprotease</keyword>
<keyword evidence="4" id="KW-0645">Protease</keyword>
<evidence type="ECO:0000256" key="9">
    <source>
        <dbReference type="ARBA" id="ARBA00023049"/>
    </source>
</evidence>
<dbReference type="CDD" id="cd03859">
    <property type="entry name" value="M14_CPT"/>
    <property type="match status" value="1"/>
</dbReference>